<dbReference type="InParanoid" id="D7G648"/>
<gene>
    <name evidence="2" type="ORF">Esi_0071_0092</name>
</gene>
<evidence type="ECO:0000256" key="1">
    <source>
        <dbReference type="SAM" id="MobiDB-lite"/>
    </source>
</evidence>
<dbReference type="SUPFAM" id="SSF47473">
    <property type="entry name" value="EF-hand"/>
    <property type="match status" value="1"/>
</dbReference>
<dbReference type="InterPro" id="IPR052603">
    <property type="entry name" value="EFCB6"/>
</dbReference>
<dbReference type="PANTHER" id="PTHR20875">
    <property type="entry name" value="EF-HAND CALCIUM-BINDING DOMAIN-CONTAINING PROTEIN 6-RELATED"/>
    <property type="match status" value="1"/>
</dbReference>
<dbReference type="InterPro" id="IPR011992">
    <property type="entry name" value="EF-hand-dom_pair"/>
</dbReference>
<reference evidence="2 3" key="1">
    <citation type="journal article" date="2010" name="Nature">
        <title>The Ectocarpus genome and the independent evolution of multicellularity in brown algae.</title>
        <authorList>
            <person name="Cock J.M."/>
            <person name="Sterck L."/>
            <person name="Rouze P."/>
            <person name="Scornet D."/>
            <person name="Allen A.E."/>
            <person name="Amoutzias G."/>
            <person name="Anthouard V."/>
            <person name="Artiguenave F."/>
            <person name="Aury J.M."/>
            <person name="Badger J.H."/>
            <person name="Beszteri B."/>
            <person name="Billiau K."/>
            <person name="Bonnet E."/>
            <person name="Bothwell J.H."/>
            <person name="Bowler C."/>
            <person name="Boyen C."/>
            <person name="Brownlee C."/>
            <person name="Carrano C.J."/>
            <person name="Charrier B."/>
            <person name="Cho G.Y."/>
            <person name="Coelho S.M."/>
            <person name="Collen J."/>
            <person name="Corre E."/>
            <person name="Da Silva C."/>
            <person name="Delage L."/>
            <person name="Delaroque N."/>
            <person name="Dittami S.M."/>
            <person name="Doulbeau S."/>
            <person name="Elias M."/>
            <person name="Farnham G."/>
            <person name="Gachon C.M."/>
            <person name="Gschloessl B."/>
            <person name="Heesch S."/>
            <person name="Jabbari K."/>
            <person name="Jubin C."/>
            <person name="Kawai H."/>
            <person name="Kimura K."/>
            <person name="Kloareg B."/>
            <person name="Kupper F.C."/>
            <person name="Lang D."/>
            <person name="Le Bail A."/>
            <person name="Leblanc C."/>
            <person name="Lerouge P."/>
            <person name="Lohr M."/>
            <person name="Lopez P.J."/>
            <person name="Martens C."/>
            <person name="Maumus F."/>
            <person name="Michel G."/>
            <person name="Miranda-Saavedra D."/>
            <person name="Morales J."/>
            <person name="Moreau H."/>
            <person name="Motomura T."/>
            <person name="Nagasato C."/>
            <person name="Napoli C.A."/>
            <person name="Nelson D.R."/>
            <person name="Nyvall-Collen P."/>
            <person name="Peters A.F."/>
            <person name="Pommier C."/>
            <person name="Potin P."/>
            <person name="Poulain J."/>
            <person name="Quesneville H."/>
            <person name="Read B."/>
            <person name="Rensing S.A."/>
            <person name="Ritter A."/>
            <person name="Rousvoal S."/>
            <person name="Samanta M."/>
            <person name="Samson G."/>
            <person name="Schroeder D.C."/>
            <person name="Segurens B."/>
            <person name="Strittmatter M."/>
            <person name="Tonon T."/>
            <person name="Tregear J.W."/>
            <person name="Valentin K."/>
            <person name="von Dassow P."/>
            <person name="Yamagishi T."/>
            <person name="Van de Peer Y."/>
            <person name="Wincker P."/>
        </authorList>
    </citation>
    <scope>NUCLEOTIDE SEQUENCE [LARGE SCALE GENOMIC DNA]</scope>
    <source>
        <strain evidence="3">Ec32 / CCAP1310/4</strain>
    </source>
</reference>
<dbReference type="Gene3D" id="1.10.238.10">
    <property type="entry name" value="EF-hand"/>
    <property type="match status" value="1"/>
</dbReference>
<dbReference type="Proteomes" id="UP000002630">
    <property type="component" value="Unassembled WGS sequence"/>
</dbReference>
<dbReference type="EMBL" id="FN649760">
    <property type="protein sequence ID" value="CBJ27457.1"/>
    <property type="molecule type" value="Genomic_DNA"/>
</dbReference>
<feature type="region of interest" description="Disordered" evidence="1">
    <location>
        <begin position="1"/>
        <end position="21"/>
    </location>
</feature>
<evidence type="ECO:0000313" key="3">
    <source>
        <dbReference type="Proteomes" id="UP000002630"/>
    </source>
</evidence>
<dbReference type="STRING" id="2880.D7G648"/>
<name>D7G648_ECTSI</name>
<dbReference type="OrthoDB" id="187808at2759"/>
<accession>D7G648</accession>
<organism evidence="2 3">
    <name type="scientific">Ectocarpus siliculosus</name>
    <name type="common">Brown alga</name>
    <name type="synonym">Conferva siliculosa</name>
    <dbReference type="NCBI Taxonomy" id="2880"/>
    <lineage>
        <taxon>Eukaryota</taxon>
        <taxon>Sar</taxon>
        <taxon>Stramenopiles</taxon>
        <taxon>Ochrophyta</taxon>
        <taxon>PX clade</taxon>
        <taxon>Phaeophyceae</taxon>
        <taxon>Ectocarpales</taxon>
        <taxon>Ectocarpaceae</taxon>
        <taxon>Ectocarpus</taxon>
    </lineage>
</organism>
<keyword evidence="3" id="KW-1185">Reference proteome</keyword>
<proteinExistence type="predicted"/>
<sequence length="224" mass="25353">MQHNTLEVDDGDEPIMMKGHDGMVRPLKDKLRTLCKQRRIRLQEFFKPYDVHHNKKVSKGQFRRALDQAGLTAPARGAPPSDLLTVQEVEVLVKRYEVKGDARAGAIGEGVVNYWKLCEQVEKVFTRRGLEKNPTLDVKLSLEDRPGSGYGVHRPGLSTQEADQVATLLGRVRLFSATEGLIVKSLFETFDKRHSGRVTSPIFLRQLDSMFKGRLSKEEARRGK</sequence>
<dbReference type="AlphaFoldDB" id="D7G648"/>
<evidence type="ECO:0000313" key="2">
    <source>
        <dbReference type="EMBL" id="CBJ27457.1"/>
    </source>
</evidence>
<dbReference type="PANTHER" id="PTHR20875:SF0">
    <property type="entry name" value="GH12158P"/>
    <property type="match status" value="1"/>
</dbReference>
<protein>
    <submittedName>
        <fullName evidence="2">Uncharacterized protein</fullName>
    </submittedName>
</protein>